<keyword evidence="13" id="KW-0732">Signal</keyword>
<proteinExistence type="inferred from homology"/>
<dbReference type="InterPro" id="IPR015168">
    <property type="entry name" value="SsuA/THI5"/>
</dbReference>
<evidence type="ECO:0000256" key="13">
    <source>
        <dbReference type="SAM" id="SignalP"/>
    </source>
</evidence>
<keyword evidence="6" id="KW-0479">Metal-binding</keyword>
<comment type="function">
    <text evidence="1">Responsible for the formation of the pyrimidine heterocycle in the thiamine biosynthesis pathway. Catalyzes the formation of hydroxymethylpyrimidine phosphate (HMP-P) from histidine and pyridoxal phosphate (PLP). The protein uses PLP and the active site histidine to form HMP-P, generating an inactive enzyme. The enzyme can only undergo a single turnover, which suggests it is a suicide enzyme.</text>
</comment>
<comment type="caution">
    <text evidence="15">The sequence shown here is derived from an EMBL/GenBank/DDBJ whole genome shotgun (WGS) entry which is preliminary data.</text>
</comment>
<dbReference type="PANTHER" id="PTHR31528">
    <property type="entry name" value="4-AMINO-5-HYDROXYMETHYL-2-METHYLPYRIMIDINE PHOSPHATE SYNTHASE THI11-RELATED"/>
    <property type="match status" value="1"/>
</dbReference>
<feature type="signal peptide" evidence="13">
    <location>
        <begin position="1"/>
        <end position="24"/>
    </location>
</feature>
<evidence type="ECO:0000256" key="12">
    <source>
        <dbReference type="SAM" id="MobiDB-lite"/>
    </source>
</evidence>
<keyword evidence="5" id="KW-0808">Transferase</keyword>
<feature type="domain" description="SsuA/THI5-like" evidence="14">
    <location>
        <begin position="63"/>
        <end position="258"/>
    </location>
</feature>
<keyword evidence="8" id="KW-0784">Thiamine biosynthesis</keyword>
<evidence type="ECO:0000313" key="16">
    <source>
        <dbReference type="Proteomes" id="UP001172687"/>
    </source>
</evidence>
<keyword evidence="9" id="KW-0408">Iron</keyword>
<dbReference type="PANTHER" id="PTHR31528:SF1">
    <property type="entry name" value="4-AMINO-5-HYDROXYMETHYL-2-METHYLPYRIMIDINE PHOSPHATE SYNTHASE THI11-RELATED"/>
    <property type="match status" value="1"/>
</dbReference>
<evidence type="ECO:0000256" key="4">
    <source>
        <dbReference type="ARBA" id="ARBA00011738"/>
    </source>
</evidence>
<dbReference type="PROSITE" id="PS51257">
    <property type="entry name" value="PROKAR_LIPOPROTEIN"/>
    <property type="match status" value="1"/>
</dbReference>
<evidence type="ECO:0000256" key="10">
    <source>
        <dbReference type="ARBA" id="ARBA00033171"/>
    </source>
</evidence>
<evidence type="ECO:0000256" key="3">
    <source>
        <dbReference type="ARBA" id="ARBA00009406"/>
    </source>
</evidence>
<feature type="region of interest" description="Disordered" evidence="12">
    <location>
        <begin position="325"/>
        <end position="348"/>
    </location>
</feature>
<comment type="similarity">
    <text evidence="3">Belongs to the NMT1/THI5 family.</text>
</comment>
<dbReference type="Gene3D" id="3.40.190.10">
    <property type="entry name" value="Periplasmic binding protein-like II"/>
    <property type="match status" value="2"/>
</dbReference>
<protein>
    <recommendedName>
        <fullName evidence="10">Thiamine pyrimidine synthase</fullName>
    </recommendedName>
</protein>
<dbReference type="EMBL" id="JAUHTC010000101">
    <property type="protein sequence ID" value="MDN4522612.1"/>
    <property type="molecule type" value="Genomic_DNA"/>
</dbReference>
<dbReference type="Proteomes" id="UP001172687">
    <property type="component" value="Unassembled WGS sequence"/>
</dbReference>
<comment type="subunit">
    <text evidence="4">Homodimer.</text>
</comment>
<comment type="catalytic activity">
    <reaction evidence="11">
        <text>N(6)-(pyridoxal phosphate)-L-lysyl-[4-amino-5-hydroxymethyl-2-methylpyrimidine phosphate synthase] + L-histidyl-[4-amino-5-hydroxymethyl-2-methylpyrimidine phosphate synthase] + 2 Fe(3+) + 4 H2O = L-lysyl-[4-amino-5-hydroxymethyl-2-methylpyrimidine phosphate synthase] + (2S)-2-amino-5-hydroxy-4-oxopentanoyl-[4-amino-5-hydroxymethyl-2-methylpyrimidine phosphate synthase] + 4-amino-2-methyl-5-(phosphooxymethyl)pyrimidine + 3-oxopropanoate + 2 Fe(2+) + 2 H(+)</text>
        <dbReference type="Rhea" id="RHEA:65756"/>
        <dbReference type="Rhea" id="RHEA-COMP:16892"/>
        <dbReference type="Rhea" id="RHEA-COMP:16893"/>
        <dbReference type="Rhea" id="RHEA-COMP:16894"/>
        <dbReference type="Rhea" id="RHEA-COMP:16895"/>
        <dbReference type="ChEBI" id="CHEBI:15377"/>
        <dbReference type="ChEBI" id="CHEBI:15378"/>
        <dbReference type="ChEBI" id="CHEBI:29033"/>
        <dbReference type="ChEBI" id="CHEBI:29034"/>
        <dbReference type="ChEBI" id="CHEBI:29969"/>
        <dbReference type="ChEBI" id="CHEBI:29979"/>
        <dbReference type="ChEBI" id="CHEBI:33190"/>
        <dbReference type="ChEBI" id="CHEBI:58354"/>
        <dbReference type="ChEBI" id="CHEBI:143915"/>
        <dbReference type="ChEBI" id="CHEBI:157692"/>
    </reaction>
    <physiologicalReaction direction="left-to-right" evidence="11">
        <dbReference type="Rhea" id="RHEA:65757"/>
    </physiologicalReaction>
</comment>
<name>A0ABT8HPC2_MYCAO</name>
<evidence type="ECO:0000256" key="5">
    <source>
        <dbReference type="ARBA" id="ARBA00022679"/>
    </source>
</evidence>
<dbReference type="SUPFAM" id="SSF53850">
    <property type="entry name" value="Periplasmic binding protein-like II"/>
    <property type="match status" value="1"/>
</dbReference>
<organism evidence="15 16">
    <name type="scientific">Mycolicibacterium austroafricanum</name>
    <name type="common">Mycobacterium austroafricanum</name>
    <dbReference type="NCBI Taxonomy" id="39687"/>
    <lineage>
        <taxon>Bacteria</taxon>
        <taxon>Bacillati</taxon>
        <taxon>Actinomycetota</taxon>
        <taxon>Actinomycetes</taxon>
        <taxon>Mycobacteriales</taxon>
        <taxon>Mycobacteriaceae</taxon>
        <taxon>Mycolicibacterium</taxon>
    </lineage>
</organism>
<evidence type="ECO:0000256" key="7">
    <source>
        <dbReference type="ARBA" id="ARBA00022898"/>
    </source>
</evidence>
<accession>A0ABT8HPC2</accession>
<keyword evidence="7" id="KW-0663">Pyridoxal phosphate</keyword>
<evidence type="ECO:0000256" key="2">
    <source>
        <dbReference type="ARBA" id="ARBA00004948"/>
    </source>
</evidence>
<dbReference type="RefSeq" id="WP_105388872.1">
    <property type="nucleotide sequence ID" value="NZ_CP070380.1"/>
</dbReference>
<keyword evidence="16" id="KW-1185">Reference proteome</keyword>
<evidence type="ECO:0000256" key="6">
    <source>
        <dbReference type="ARBA" id="ARBA00022723"/>
    </source>
</evidence>
<evidence type="ECO:0000259" key="14">
    <source>
        <dbReference type="Pfam" id="PF09084"/>
    </source>
</evidence>
<evidence type="ECO:0000256" key="1">
    <source>
        <dbReference type="ARBA" id="ARBA00003469"/>
    </source>
</evidence>
<evidence type="ECO:0000256" key="11">
    <source>
        <dbReference type="ARBA" id="ARBA00048179"/>
    </source>
</evidence>
<evidence type="ECO:0000256" key="9">
    <source>
        <dbReference type="ARBA" id="ARBA00023004"/>
    </source>
</evidence>
<comment type="pathway">
    <text evidence="2">Cofactor biosynthesis; thiamine diphosphate biosynthesis.</text>
</comment>
<sequence>MFRIPRKSSLVTALGACVVVTLGACSSSSSPEQTAASEGTTPVEMAFEWTCSGDWAVVEEGLAQGIFEKNGISLTYDRGQGGSDTVPLVAAREFDLGILSAPPAVIGAGQGMPLTIIGAAATVGPVTILADPSIKTPQDLQGRTLAVQTDQFEGAVWQAFASATGIDAGQVEVVPRDDASETEFLNGSIDALVVFYPTASTKSIFDVRPDLTVMPMQEYVPTYGHTFVANNEFLNEHPSAAKAFVTSWAEAAKYVQDNYQASYDRLVEKCPEVDPAALKFSMDAYFQSYTGEYSLEHGFGSFSADGVAQTQKVLIDAGLAQAKPVEEFTSQDYQPEPPVMPSRGPANP</sequence>
<dbReference type="Pfam" id="PF09084">
    <property type="entry name" value="NMT1"/>
    <property type="match status" value="1"/>
</dbReference>
<gene>
    <name evidence="15" type="ORF">QYF68_33020</name>
</gene>
<feature type="chain" id="PRO_5047138638" description="Thiamine pyrimidine synthase" evidence="13">
    <location>
        <begin position="25"/>
        <end position="348"/>
    </location>
</feature>
<dbReference type="InterPro" id="IPR027939">
    <property type="entry name" value="NMT1/THI5"/>
</dbReference>
<evidence type="ECO:0000256" key="8">
    <source>
        <dbReference type="ARBA" id="ARBA00022977"/>
    </source>
</evidence>
<reference evidence="15" key="1">
    <citation type="submission" date="2023-07" db="EMBL/GenBank/DDBJ databases">
        <title>Degradation of tert-butanol by M. austroafricanum TBA100.</title>
        <authorList>
            <person name="Helbich S."/>
            <person name="Vainshtein Y."/>
        </authorList>
    </citation>
    <scope>NUCLEOTIDE SEQUENCE</scope>
    <source>
        <strain evidence="15">TBA100</strain>
    </source>
</reference>
<evidence type="ECO:0000313" key="15">
    <source>
        <dbReference type="EMBL" id="MDN4522612.1"/>
    </source>
</evidence>